<evidence type="ECO:0000313" key="2">
    <source>
        <dbReference type="Proteomes" id="UP001597101"/>
    </source>
</evidence>
<sequence>MSQIVRLKPSTKLSVVVGARLDVSERSSVGQDQAALLWQRNPIGFIAYFKDYFPK</sequence>
<organism evidence="1 2">
    <name type="scientific">Pseudahrensia aquimaris</name>
    <dbReference type="NCBI Taxonomy" id="744461"/>
    <lineage>
        <taxon>Bacteria</taxon>
        <taxon>Pseudomonadati</taxon>
        <taxon>Pseudomonadota</taxon>
        <taxon>Alphaproteobacteria</taxon>
        <taxon>Hyphomicrobiales</taxon>
        <taxon>Ahrensiaceae</taxon>
        <taxon>Pseudahrensia</taxon>
    </lineage>
</organism>
<name>A0ABW3FK44_9HYPH</name>
<reference evidence="2" key="1">
    <citation type="journal article" date="2019" name="Int. J. Syst. Evol. Microbiol.">
        <title>The Global Catalogue of Microorganisms (GCM) 10K type strain sequencing project: providing services to taxonomists for standard genome sequencing and annotation.</title>
        <authorList>
            <consortium name="The Broad Institute Genomics Platform"/>
            <consortium name="The Broad Institute Genome Sequencing Center for Infectious Disease"/>
            <person name="Wu L."/>
            <person name="Ma J."/>
        </authorList>
    </citation>
    <scope>NUCLEOTIDE SEQUENCE [LARGE SCALE GENOMIC DNA]</scope>
    <source>
        <strain evidence="2">CCUG 60023</strain>
    </source>
</reference>
<dbReference type="Proteomes" id="UP001597101">
    <property type="component" value="Unassembled WGS sequence"/>
</dbReference>
<accession>A0ABW3FK44</accession>
<proteinExistence type="predicted"/>
<comment type="caution">
    <text evidence="1">The sequence shown here is derived from an EMBL/GenBank/DDBJ whole genome shotgun (WGS) entry which is preliminary data.</text>
</comment>
<dbReference type="RefSeq" id="WP_377212973.1">
    <property type="nucleotide sequence ID" value="NZ_JBHTJV010000010.1"/>
</dbReference>
<protein>
    <submittedName>
        <fullName evidence="1">Uncharacterized protein</fullName>
    </submittedName>
</protein>
<keyword evidence="2" id="KW-1185">Reference proteome</keyword>
<dbReference type="EMBL" id="JBHTJV010000010">
    <property type="protein sequence ID" value="MFD0917111.1"/>
    <property type="molecule type" value="Genomic_DNA"/>
</dbReference>
<evidence type="ECO:0000313" key="1">
    <source>
        <dbReference type="EMBL" id="MFD0917111.1"/>
    </source>
</evidence>
<gene>
    <name evidence="1" type="ORF">ACFQ14_11895</name>
</gene>